<evidence type="ECO:0000313" key="2">
    <source>
        <dbReference type="Proteomes" id="UP000298663"/>
    </source>
</evidence>
<keyword evidence="2" id="KW-1185">Reference proteome</keyword>
<dbReference type="AlphaFoldDB" id="A0A4U5M137"/>
<organism evidence="1 2">
    <name type="scientific">Steinernema carpocapsae</name>
    <name type="common">Entomopathogenic nematode</name>
    <dbReference type="NCBI Taxonomy" id="34508"/>
    <lineage>
        <taxon>Eukaryota</taxon>
        <taxon>Metazoa</taxon>
        <taxon>Ecdysozoa</taxon>
        <taxon>Nematoda</taxon>
        <taxon>Chromadorea</taxon>
        <taxon>Rhabditida</taxon>
        <taxon>Tylenchina</taxon>
        <taxon>Panagrolaimomorpha</taxon>
        <taxon>Strongyloidoidea</taxon>
        <taxon>Steinernematidae</taxon>
        <taxon>Steinernema</taxon>
    </lineage>
</organism>
<sequence length="99" mass="10977">MHSLLSPKTPTPVANSMLATLILMLSRLQNRPARSDGKMHANANAAATVTHTCLLRDITSGKFRDGRMDGHVWIVLLYLLQDRSSIIFCWVVKFTALLG</sequence>
<reference evidence="1 2" key="1">
    <citation type="journal article" date="2015" name="Genome Biol.">
        <title>Comparative genomics of Steinernema reveals deeply conserved gene regulatory networks.</title>
        <authorList>
            <person name="Dillman A.R."/>
            <person name="Macchietto M."/>
            <person name="Porter C.F."/>
            <person name="Rogers A."/>
            <person name="Williams B."/>
            <person name="Antoshechkin I."/>
            <person name="Lee M.M."/>
            <person name="Goodwin Z."/>
            <person name="Lu X."/>
            <person name="Lewis E.E."/>
            <person name="Goodrich-Blair H."/>
            <person name="Stock S.P."/>
            <person name="Adams B.J."/>
            <person name="Sternberg P.W."/>
            <person name="Mortazavi A."/>
        </authorList>
    </citation>
    <scope>NUCLEOTIDE SEQUENCE [LARGE SCALE GENOMIC DNA]</scope>
    <source>
        <strain evidence="1 2">ALL</strain>
    </source>
</reference>
<gene>
    <name evidence="1" type="ORF">L596_026354</name>
</gene>
<name>A0A4U5M137_STECR</name>
<comment type="caution">
    <text evidence="1">The sequence shown here is derived from an EMBL/GenBank/DDBJ whole genome shotgun (WGS) entry which is preliminary data.</text>
</comment>
<protein>
    <submittedName>
        <fullName evidence="1">Uncharacterized protein</fullName>
    </submittedName>
</protein>
<accession>A0A4U5M137</accession>
<reference evidence="1 2" key="2">
    <citation type="journal article" date="2019" name="G3 (Bethesda)">
        <title>Hybrid Assembly of the Genome of the Entomopathogenic Nematode Steinernema carpocapsae Identifies the X-Chromosome.</title>
        <authorList>
            <person name="Serra L."/>
            <person name="Macchietto M."/>
            <person name="Macias-Munoz A."/>
            <person name="McGill C.J."/>
            <person name="Rodriguez I.M."/>
            <person name="Rodriguez B."/>
            <person name="Murad R."/>
            <person name="Mortazavi A."/>
        </authorList>
    </citation>
    <scope>NUCLEOTIDE SEQUENCE [LARGE SCALE GENOMIC DNA]</scope>
    <source>
        <strain evidence="1 2">ALL</strain>
    </source>
</reference>
<dbReference type="Proteomes" id="UP000298663">
    <property type="component" value="Unassembled WGS sequence"/>
</dbReference>
<dbReference type="EMBL" id="AZBU02000010">
    <property type="protein sequence ID" value="TKR62379.1"/>
    <property type="molecule type" value="Genomic_DNA"/>
</dbReference>
<evidence type="ECO:0000313" key="1">
    <source>
        <dbReference type="EMBL" id="TKR62379.1"/>
    </source>
</evidence>
<proteinExistence type="predicted"/>